<gene>
    <name evidence="5" type="ORF">OXX778_LOCUS11191</name>
</gene>
<feature type="domain" description="DUF7042" evidence="3">
    <location>
        <begin position="182"/>
        <end position="334"/>
    </location>
</feature>
<evidence type="ECO:0000313" key="5">
    <source>
        <dbReference type="EMBL" id="CAF0896720.1"/>
    </source>
</evidence>
<sequence length="774" mass="91137">MGLKNISISVFLVFFLIFNEIECCSLPKSWSGTWSNQQYKAESFQDKESYVFNSATVSNTHVSTFLKLIDESHFMNRGKCIANKDERFFFFDKREKCYRCLFIIQRHYNVIQFRETHCDEELTKFEDLCEMLTPDLPLFTMIREDAIAEKCPLVDSYKIFSKKENNILLNDGSFGSYSLNKMKLVHPESNECLKQIKSNIISYCPDKTMIRVDFQDCFDFNSRVNTQLNEFKSKKFEKVNYKNNSDENGLVAQCIAHWNEGSLNYLILKQRKKSQTNRSKNFKCLIFKDLDQPFKNQNNNNILNPRNKFIQMSISEDEFCRDFYSTSDGTNSFLLEKIDKNNLKKDHVLNKCKFPKVLSKKWKNLNKNTNVFKKGPNILQIVQQQKQIKNPSKIHKKISDYKTSQNNHDNILFNLNCIEPLTKHFINNNEIDISILNDYKNYEYDYLVNNINECSSKKFCLWIRFKSDYVMHLKYTNFDPFSQQCLFDESNVLHEDLYFIDTELGVQCPFSNRIYQLLSDKNINYDKMSNLKKRSLLNKPSQFSLVFDNDESKQKSECEHYMKIGCNSKDYTIHKKCKYNMETENVHYKVKRDSSNSAYALPLFKNSIYFDERLPVVESETNRICIAYWKAQNENDYLRVNDNDDESKKEVYFVLSRQLNSDNDSITCSIWEATNNGLKIKDDESLSLCLRNKNILTKSYTTSILNKNGKSNEISIPVASAIISSISKHDEDDFILFDYSGSCSSNKSNQIIYSFFNLFILSFSQFFNRYLILR</sequence>
<accession>A0A813ZCZ1</accession>
<dbReference type="EMBL" id="CAJNOC010001865">
    <property type="protein sequence ID" value="CAF0896720.1"/>
    <property type="molecule type" value="Genomic_DNA"/>
</dbReference>
<comment type="caution">
    <text evidence="5">The sequence shown here is derived from an EMBL/GenBank/DDBJ whole genome shotgun (WGS) entry which is preliminary data.</text>
</comment>
<dbReference type="Pfam" id="PF23069">
    <property type="entry name" value="DUF7042"/>
    <property type="match status" value="1"/>
</dbReference>
<dbReference type="OrthoDB" id="9979716at2759"/>
<proteinExistence type="predicted"/>
<keyword evidence="1" id="KW-0812">Transmembrane</keyword>
<dbReference type="Proteomes" id="UP000663879">
    <property type="component" value="Unassembled WGS sequence"/>
</dbReference>
<evidence type="ECO:0000259" key="4">
    <source>
        <dbReference type="Pfam" id="PF23071"/>
    </source>
</evidence>
<evidence type="ECO:0000256" key="1">
    <source>
        <dbReference type="SAM" id="Phobius"/>
    </source>
</evidence>
<feature type="transmembrane region" description="Helical" evidence="1">
    <location>
        <begin position="751"/>
        <end position="772"/>
    </location>
</feature>
<evidence type="ECO:0000313" key="6">
    <source>
        <dbReference type="Proteomes" id="UP000663879"/>
    </source>
</evidence>
<feature type="chain" id="PRO_5032840692" evidence="2">
    <location>
        <begin position="24"/>
        <end position="774"/>
    </location>
</feature>
<dbReference type="InterPro" id="IPR055470">
    <property type="entry name" value="DUF7042"/>
</dbReference>
<keyword evidence="1" id="KW-0472">Membrane</keyword>
<organism evidence="5 6">
    <name type="scientific">Brachionus calyciflorus</name>
    <dbReference type="NCBI Taxonomy" id="104777"/>
    <lineage>
        <taxon>Eukaryota</taxon>
        <taxon>Metazoa</taxon>
        <taxon>Spiralia</taxon>
        <taxon>Gnathifera</taxon>
        <taxon>Rotifera</taxon>
        <taxon>Eurotatoria</taxon>
        <taxon>Monogononta</taxon>
        <taxon>Pseudotrocha</taxon>
        <taxon>Ploima</taxon>
        <taxon>Brachionidae</taxon>
        <taxon>Brachionus</taxon>
    </lineage>
</organism>
<dbReference type="InterPro" id="IPR055472">
    <property type="entry name" value="DUF7044"/>
</dbReference>
<feature type="signal peptide" evidence="2">
    <location>
        <begin position="1"/>
        <end position="23"/>
    </location>
</feature>
<feature type="domain" description="DUF7044" evidence="4">
    <location>
        <begin position="23"/>
        <end position="130"/>
    </location>
</feature>
<dbReference type="Pfam" id="PF23071">
    <property type="entry name" value="DUF7044"/>
    <property type="match status" value="1"/>
</dbReference>
<dbReference type="PANTHER" id="PTHR22255">
    <property type="entry name" value="LP06548P"/>
    <property type="match status" value="1"/>
</dbReference>
<evidence type="ECO:0000256" key="2">
    <source>
        <dbReference type="SAM" id="SignalP"/>
    </source>
</evidence>
<keyword evidence="1" id="KW-1133">Transmembrane helix</keyword>
<keyword evidence="6" id="KW-1185">Reference proteome</keyword>
<name>A0A813ZCZ1_9BILA</name>
<reference evidence="5" key="1">
    <citation type="submission" date="2021-02" db="EMBL/GenBank/DDBJ databases">
        <authorList>
            <person name="Nowell W R."/>
        </authorList>
    </citation>
    <scope>NUCLEOTIDE SEQUENCE</scope>
    <source>
        <strain evidence="5">Ploen Becks lab</strain>
    </source>
</reference>
<dbReference type="PANTHER" id="PTHR22255:SF9">
    <property type="entry name" value="LP06548P"/>
    <property type="match status" value="1"/>
</dbReference>
<evidence type="ECO:0000259" key="3">
    <source>
        <dbReference type="Pfam" id="PF23069"/>
    </source>
</evidence>
<keyword evidence="2" id="KW-0732">Signal</keyword>
<dbReference type="AlphaFoldDB" id="A0A813ZCZ1"/>
<protein>
    <submittedName>
        <fullName evidence="5">Uncharacterized protein</fullName>
    </submittedName>
</protein>